<sequence length="296" mass="33307">MEDQKPDIQIPDDPDLRRESTKDKYILERGFHANTRQNLQFYLWKDGGYTLHPSIPVNLGGLHVAEIGLATGIWLVDLAGYLPPSAHIDGFDIDISQCAPIDWLPSNVSLYTVNCVEPFPEQFVGKYDIVHIQLFHLAVQNNDPEPIVKNLLTLLKPGGYISWGEYDYSKWEIVRSKQATGGSIDHLTSLLDDIGTIGGTKPDWARNFWPARLPEIYKENGLVEIAVDERPFRKEVLQFQLDTALMASDEIARTAIDPLGNGKGDRTRELIQKAFADRGNKAFNVSRLTVVGRRPV</sequence>
<dbReference type="SUPFAM" id="SSF53335">
    <property type="entry name" value="S-adenosyl-L-methionine-dependent methyltransferases"/>
    <property type="match status" value="1"/>
</dbReference>
<reference evidence="1 2" key="1">
    <citation type="submission" date="2020-03" db="EMBL/GenBank/DDBJ databases">
        <title>Draft Genome Sequence of Cudoniella acicularis.</title>
        <authorList>
            <person name="Buettner E."/>
            <person name="Kellner H."/>
        </authorList>
    </citation>
    <scope>NUCLEOTIDE SEQUENCE [LARGE SCALE GENOMIC DNA]</scope>
    <source>
        <strain evidence="1 2">DSM 108380</strain>
    </source>
</reference>
<dbReference type="CDD" id="cd02440">
    <property type="entry name" value="AdoMet_MTases"/>
    <property type="match status" value="1"/>
</dbReference>
<accession>A0A8H4RFU2</accession>
<proteinExistence type="predicted"/>
<evidence type="ECO:0008006" key="3">
    <source>
        <dbReference type="Google" id="ProtNLM"/>
    </source>
</evidence>
<dbReference type="AlphaFoldDB" id="A0A8H4RFU2"/>
<keyword evidence="2" id="KW-1185">Reference proteome</keyword>
<dbReference type="EMBL" id="JAAMPI010000695">
    <property type="protein sequence ID" value="KAF4629300.1"/>
    <property type="molecule type" value="Genomic_DNA"/>
</dbReference>
<dbReference type="InterPro" id="IPR029063">
    <property type="entry name" value="SAM-dependent_MTases_sf"/>
</dbReference>
<dbReference type="Proteomes" id="UP000566819">
    <property type="component" value="Unassembled WGS sequence"/>
</dbReference>
<evidence type="ECO:0000313" key="2">
    <source>
        <dbReference type="Proteomes" id="UP000566819"/>
    </source>
</evidence>
<name>A0A8H4RFU2_9HELO</name>
<organism evidence="1 2">
    <name type="scientific">Cudoniella acicularis</name>
    <dbReference type="NCBI Taxonomy" id="354080"/>
    <lineage>
        <taxon>Eukaryota</taxon>
        <taxon>Fungi</taxon>
        <taxon>Dikarya</taxon>
        <taxon>Ascomycota</taxon>
        <taxon>Pezizomycotina</taxon>
        <taxon>Leotiomycetes</taxon>
        <taxon>Helotiales</taxon>
        <taxon>Tricladiaceae</taxon>
        <taxon>Cudoniella</taxon>
    </lineage>
</organism>
<comment type="caution">
    <text evidence="1">The sequence shown here is derived from an EMBL/GenBank/DDBJ whole genome shotgun (WGS) entry which is preliminary data.</text>
</comment>
<protein>
    <recommendedName>
        <fullName evidence="3">Methyltransferase domain-containing protein</fullName>
    </recommendedName>
</protein>
<dbReference type="OrthoDB" id="184880at2759"/>
<gene>
    <name evidence="1" type="ORF">G7Y89_g8850</name>
</gene>
<dbReference type="Gene3D" id="3.40.50.150">
    <property type="entry name" value="Vaccinia Virus protein VP39"/>
    <property type="match status" value="1"/>
</dbReference>
<evidence type="ECO:0000313" key="1">
    <source>
        <dbReference type="EMBL" id="KAF4629300.1"/>
    </source>
</evidence>